<dbReference type="RefSeq" id="WP_218094226.1">
    <property type="nucleotide sequence ID" value="NZ_CAJVAS010000025.1"/>
</dbReference>
<accession>A0A916NQZ5</accession>
<evidence type="ECO:0000313" key="1">
    <source>
        <dbReference type="EMBL" id="CAG7643625.1"/>
    </source>
</evidence>
<protein>
    <submittedName>
        <fullName evidence="1">Uncharacterized protein</fullName>
    </submittedName>
</protein>
<proteinExistence type="predicted"/>
<keyword evidence="2" id="KW-1185">Reference proteome</keyword>
<comment type="caution">
    <text evidence="1">The sequence shown here is derived from an EMBL/GenBank/DDBJ whole genome shotgun (WGS) entry which is preliminary data.</text>
</comment>
<sequence>MEPKEVEQKLAELLSEGEMETLPQEQAVKRKLPFKTEIRIRTEHDPVAAETKAYRRMAKEVDDRYDRYED</sequence>
<evidence type="ECO:0000313" key="2">
    <source>
        <dbReference type="Proteomes" id="UP000693672"/>
    </source>
</evidence>
<reference evidence="1" key="1">
    <citation type="submission" date="2021-06" db="EMBL/GenBank/DDBJ databases">
        <authorList>
            <person name="Criscuolo A."/>
        </authorList>
    </citation>
    <scope>NUCLEOTIDE SEQUENCE</scope>
    <source>
        <strain evidence="1">CIP111600</strain>
    </source>
</reference>
<gene>
    <name evidence="1" type="ORF">PAESOLCIP111_04512</name>
</gene>
<organism evidence="1 2">
    <name type="scientific">Paenibacillus solanacearum</name>
    <dbReference type="NCBI Taxonomy" id="2048548"/>
    <lineage>
        <taxon>Bacteria</taxon>
        <taxon>Bacillati</taxon>
        <taxon>Bacillota</taxon>
        <taxon>Bacilli</taxon>
        <taxon>Bacillales</taxon>
        <taxon>Paenibacillaceae</taxon>
        <taxon>Paenibacillus</taxon>
    </lineage>
</organism>
<dbReference type="AlphaFoldDB" id="A0A916NQZ5"/>
<dbReference type="EMBL" id="CAJVAS010000025">
    <property type="protein sequence ID" value="CAG7643625.1"/>
    <property type="molecule type" value="Genomic_DNA"/>
</dbReference>
<dbReference type="Proteomes" id="UP000693672">
    <property type="component" value="Unassembled WGS sequence"/>
</dbReference>
<name>A0A916NQZ5_9BACL</name>